<evidence type="ECO:0000256" key="11">
    <source>
        <dbReference type="ARBA" id="ARBA00044190"/>
    </source>
</evidence>
<evidence type="ECO:0000256" key="12">
    <source>
        <dbReference type="ARBA" id="ARBA00044330"/>
    </source>
</evidence>
<dbReference type="InterPro" id="IPR011908">
    <property type="entry name" value="LipoPS_heptosylTferase-I"/>
</dbReference>
<evidence type="ECO:0000256" key="4">
    <source>
        <dbReference type="ARBA" id="ARBA00022519"/>
    </source>
</evidence>
<dbReference type="Proteomes" id="UP000002192">
    <property type="component" value="Chromosome"/>
</dbReference>
<dbReference type="GO" id="GO:0009244">
    <property type="term" value="P:lipopolysaccharide core region biosynthetic process"/>
    <property type="evidence" value="ECO:0007669"/>
    <property type="project" value="InterPro"/>
</dbReference>
<comment type="similarity">
    <text evidence="9">Belongs to the glycosyltransferase 9 family.</text>
</comment>
<dbReference type="HOGENOM" id="CLU_038371_6_0_6"/>
<dbReference type="EC" id="2.4.99.23" evidence="10"/>
<comment type="pathway">
    <text evidence="2">Bacterial outer membrane biogenesis; LPS core biosynthesis.</text>
</comment>
<accession>Q7VRK4</accession>
<keyword evidence="6 14" id="KW-0808">Transferase</keyword>
<evidence type="ECO:0000256" key="3">
    <source>
        <dbReference type="ARBA" id="ARBA00022475"/>
    </source>
</evidence>
<evidence type="ECO:0000313" key="15">
    <source>
        <dbReference type="Proteomes" id="UP000002192"/>
    </source>
</evidence>
<dbReference type="SUPFAM" id="SSF53756">
    <property type="entry name" value="UDP-Glycosyltransferase/glycogen phosphorylase"/>
    <property type="match status" value="1"/>
</dbReference>
<keyword evidence="8" id="KW-0472">Membrane</keyword>
<keyword evidence="7" id="KW-0448">Lipopolysaccharide biosynthesis</keyword>
<evidence type="ECO:0000313" key="14">
    <source>
        <dbReference type="EMBL" id="CAD83284.1"/>
    </source>
</evidence>
<proteinExistence type="inferred from homology"/>
<protein>
    <recommendedName>
        <fullName evidence="11">Lipopolysaccharide heptosyltransferase 1</fullName>
        <ecNumber evidence="10">2.4.99.23</ecNumber>
    </recommendedName>
    <alternativeName>
        <fullName evidence="12">ADP-heptose:lipopolysaccharide heptosyltransferase I</fullName>
    </alternativeName>
</protein>
<evidence type="ECO:0000256" key="1">
    <source>
        <dbReference type="ARBA" id="ARBA00004515"/>
    </source>
</evidence>
<dbReference type="InterPro" id="IPR051199">
    <property type="entry name" value="LPS_LOS_Heptosyltrfase"/>
</dbReference>
<keyword evidence="15" id="KW-1185">Reference proteome</keyword>
<dbReference type="Pfam" id="PF01075">
    <property type="entry name" value="Glyco_transf_9"/>
    <property type="match status" value="1"/>
</dbReference>
<gene>
    <name evidence="14" type="primary">rfaC</name>
    <name evidence="14" type="ordered locus">Bfl609</name>
</gene>
<dbReference type="PANTHER" id="PTHR30160">
    <property type="entry name" value="TETRAACYLDISACCHARIDE 4'-KINASE-RELATED"/>
    <property type="match status" value="1"/>
</dbReference>
<comment type="catalytic activity">
    <reaction evidence="13">
        <text>an alpha-Kdo-(2-&gt;4)-alpha-Kdo-(2-&gt;6)-lipid A + ADP-L-glycero-beta-D-manno-heptose = an L-alpha-D-Hep-(1-&gt;5)-[alpha-Kdo-(2-&gt;4)]-alpha-Kdo-(2-&gt;6)-lipid A + ADP + H(+)</text>
        <dbReference type="Rhea" id="RHEA:74067"/>
        <dbReference type="ChEBI" id="CHEBI:15378"/>
        <dbReference type="ChEBI" id="CHEBI:61506"/>
        <dbReference type="ChEBI" id="CHEBI:176431"/>
        <dbReference type="ChEBI" id="CHEBI:193068"/>
        <dbReference type="ChEBI" id="CHEBI:456216"/>
        <dbReference type="EC" id="2.4.99.23"/>
    </reaction>
</comment>
<organism evidence="14 15">
    <name type="scientific">Blochmanniella floridana</name>
    <dbReference type="NCBI Taxonomy" id="203907"/>
    <lineage>
        <taxon>Bacteria</taxon>
        <taxon>Pseudomonadati</taxon>
        <taxon>Pseudomonadota</taxon>
        <taxon>Gammaproteobacteria</taxon>
        <taxon>Enterobacterales</taxon>
        <taxon>Enterobacteriaceae</taxon>
        <taxon>ant endosymbionts</taxon>
        <taxon>Candidatus Blochmanniella</taxon>
    </lineage>
</organism>
<keyword evidence="4" id="KW-0997">Cell inner membrane</keyword>
<evidence type="ECO:0000256" key="13">
    <source>
        <dbReference type="ARBA" id="ARBA00049201"/>
    </source>
</evidence>
<dbReference type="CDD" id="cd03789">
    <property type="entry name" value="GT9_LPS_heptosyltransferase"/>
    <property type="match status" value="1"/>
</dbReference>
<evidence type="ECO:0000256" key="5">
    <source>
        <dbReference type="ARBA" id="ARBA00022676"/>
    </source>
</evidence>
<evidence type="ECO:0000256" key="2">
    <source>
        <dbReference type="ARBA" id="ARBA00004713"/>
    </source>
</evidence>
<keyword evidence="5 14" id="KW-0328">Glycosyltransferase</keyword>
<dbReference type="NCBIfam" id="TIGR02193">
    <property type="entry name" value="heptsyl_trn_I"/>
    <property type="match status" value="1"/>
</dbReference>
<dbReference type="AlphaFoldDB" id="Q7VRK4"/>
<evidence type="ECO:0000256" key="9">
    <source>
        <dbReference type="ARBA" id="ARBA00043995"/>
    </source>
</evidence>
<dbReference type="OrthoDB" id="9767552at2"/>
<dbReference type="EMBL" id="BX248583">
    <property type="protein sequence ID" value="CAD83284.1"/>
    <property type="molecule type" value="Genomic_DNA"/>
</dbReference>
<dbReference type="STRING" id="203907.Bfl609"/>
<dbReference type="Gene3D" id="3.40.50.2000">
    <property type="entry name" value="Glycogen Phosphorylase B"/>
    <property type="match status" value="2"/>
</dbReference>
<evidence type="ECO:0000256" key="8">
    <source>
        <dbReference type="ARBA" id="ARBA00023136"/>
    </source>
</evidence>
<dbReference type="InterPro" id="IPR002201">
    <property type="entry name" value="Glyco_trans_9"/>
</dbReference>
<dbReference type="GO" id="GO:0005886">
    <property type="term" value="C:plasma membrane"/>
    <property type="evidence" value="ECO:0007669"/>
    <property type="project" value="UniProtKB-SubCell"/>
</dbReference>
<comment type="subcellular location">
    <subcellularLocation>
        <location evidence="1">Cell inner membrane</location>
        <topology evidence="1">Peripheral membrane protein</topology>
        <orientation evidence="1">Cytoplasmic side</orientation>
    </subcellularLocation>
</comment>
<dbReference type="GO" id="GO:0005829">
    <property type="term" value="C:cytosol"/>
    <property type="evidence" value="ECO:0007669"/>
    <property type="project" value="TreeGrafter"/>
</dbReference>
<evidence type="ECO:0000256" key="10">
    <source>
        <dbReference type="ARBA" id="ARBA00044041"/>
    </source>
</evidence>
<keyword evidence="3" id="KW-1003">Cell membrane</keyword>
<evidence type="ECO:0000256" key="7">
    <source>
        <dbReference type="ARBA" id="ARBA00022985"/>
    </source>
</evidence>
<evidence type="ECO:0000256" key="6">
    <source>
        <dbReference type="ARBA" id="ARBA00022679"/>
    </source>
</evidence>
<dbReference type="GO" id="GO:0008713">
    <property type="term" value="F:ADP-heptose-lipopolysaccharide heptosyltransferase activity"/>
    <property type="evidence" value="ECO:0007669"/>
    <property type="project" value="TreeGrafter"/>
</dbReference>
<dbReference type="KEGG" id="bfl:Bfl609"/>
<dbReference type="eggNOG" id="COG0859">
    <property type="taxonomic scope" value="Bacteria"/>
</dbReference>
<reference evidence="14 15" key="1">
    <citation type="journal article" date="2003" name="Proc. Natl. Acad. Sci. U.S.A.">
        <title>The genome sequence of Blochmannia floridanus: comparative analysis of reduced genomes.</title>
        <authorList>
            <person name="Gil R."/>
            <person name="Silva F.J."/>
            <person name="Zientz E."/>
            <person name="Delmotte F."/>
            <person name="Gonzalez-Candelas F."/>
            <person name="Latorre A."/>
            <person name="Rausell C."/>
            <person name="Kramerbeek J."/>
            <person name="Gadau J."/>
            <person name="Hoelldobler B."/>
            <person name="van Ham R.C.H.J."/>
            <person name="Gross R."/>
            <person name="Moya A."/>
        </authorList>
    </citation>
    <scope>NUCLEOTIDE SEQUENCE [LARGE SCALE GENOMIC DNA]</scope>
</reference>
<sequence>MNVLIIKISSMGDIIHTLPAITDASNSIPNIMFDWVIEETFSAIPRWHPSVQQIIPIKLRTWKNNWYSLDSWKEYRSFIKKIVKKEYDVIIDAQGLLKTAIFVTRVAKGIKHGLDSVSATELMSCWFYDHCHFVKKNQHAIERIRNLFAICLQYSVPLSIGKYNIKNFFNYYKNQHNIVPYIIFFCVTTCSKKQWPKLYWYNIIQKALNLGYHIKIPFWTVSEELFVKKIKKHFNQVIILSRLTLQEIAIQILKSTAIISVDTGLSHLAAAFDCPNLTLYGPTDPKLVGTYGGRNQLILKSKSNDMRHLTPDFVWSTFEKNFDILK</sequence>
<dbReference type="CAZy" id="GT9">
    <property type="family name" value="Glycosyltransferase Family 9"/>
</dbReference>
<name>Q7VRK4_BLOFL</name>
<dbReference type="PANTHER" id="PTHR30160:SF19">
    <property type="entry name" value="LIPOPOLYSACCHARIDE HEPTOSYLTRANSFERASE 1"/>
    <property type="match status" value="1"/>
</dbReference>